<reference evidence="5" key="2">
    <citation type="submission" date="2012-11" db="EMBL/GenBank/DDBJ databases">
        <authorList>
            <person name="Kuo A."/>
            <person name="Curtis B.A."/>
            <person name="Tanifuji G."/>
            <person name="Burki F."/>
            <person name="Gruber A."/>
            <person name="Irimia M."/>
            <person name="Maruyama S."/>
            <person name="Arias M.C."/>
            <person name="Ball S.G."/>
            <person name="Gile G.H."/>
            <person name="Hirakawa Y."/>
            <person name="Hopkins J.F."/>
            <person name="Rensing S.A."/>
            <person name="Schmutz J."/>
            <person name="Symeonidi A."/>
            <person name="Elias M."/>
            <person name="Eveleigh R.J."/>
            <person name="Herman E.K."/>
            <person name="Klute M.J."/>
            <person name="Nakayama T."/>
            <person name="Obornik M."/>
            <person name="Reyes-Prieto A."/>
            <person name="Armbrust E.V."/>
            <person name="Aves S.J."/>
            <person name="Beiko R.G."/>
            <person name="Coutinho P."/>
            <person name="Dacks J.B."/>
            <person name="Durnford D.G."/>
            <person name="Fast N.M."/>
            <person name="Green B.R."/>
            <person name="Grisdale C."/>
            <person name="Hempe F."/>
            <person name="Henrissat B."/>
            <person name="Hoppner M.P."/>
            <person name="Ishida K.-I."/>
            <person name="Kim E."/>
            <person name="Koreny L."/>
            <person name="Kroth P.G."/>
            <person name="Liu Y."/>
            <person name="Malik S.-B."/>
            <person name="Maier U.G."/>
            <person name="McRose D."/>
            <person name="Mock T."/>
            <person name="Neilson J.A."/>
            <person name="Onodera N.T."/>
            <person name="Poole A.M."/>
            <person name="Pritham E.J."/>
            <person name="Richards T.A."/>
            <person name="Rocap G."/>
            <person name="Roy S.W."/>
            <person name="Sarai C."/>
            <person name="Schaack S."/>
            <person name="Shirato S."/>
            <person name="Slamovits C.H."/>
            <person name="Spencer D.F."/>
            <person name="Suzuki S."/>
            <person name="Worden A.Z."/>
            <person name="Zauner S."/>
            <person name="Barry K."/>
            <person name="Bell C."/>
            <person name="Bharti A.K."/>
            <person name="Crow J.A."/>
            <person name="Grimwood J."/>
            <person name="Kramer R."/>
            <person name="Lindquist E."/>
            <person name="Lucas S."/>
            <person name="Salamov A."/>
            <person name="McFadden G.I."/>
            <person name="Lane C.E."/>
            <person name="Keeling P.J."/>
            <person name="Gray M.W."/>
            <person name="Grigoriev I.V."/>
            <person name="Archibald J.M."/>
        </authorList>
    </citation>
    <scope>NUCLEOTIDE SEQUENCE</scope>
    <source>
        <strain evidence="5">CCMP2712</strain>
    </source>
</reference>
<keyword evidence="5" id="KW-1185">Reference proteome</keyword>
<evidence type="ECO:0000313" key="3">
    <source>
        <dbReference type="EMBL" id="EKX48549.1"/>
    </source>
</evidence>
<dbReference type="HOGENOM" id="CLU_676970_0_0_1"/>
<feature type="compositionally biased region" description="Polar residues" evidence="2">
    <location>
        <begin position="186"/>
        <end position="198"/>
    </location>
</feature>
<organism evidence="3">
    <name type="scientific">Guillardia theta (strain CCMP2712)</name>
    <name type="common">Cryptophyte</name>
    <dbReference type="NCBI Taxonomy" id="905079"/>
    <lineage>
        <taxon>Eukaryota</taxon>
        <taxon>Cryptophyceae</taxon>
        <taxon>Pyrenomonadales</taxon>
        <taxon>Geminigeraceae</taxon>
        <taxon>Guillardia</taxon>
    </lineage>
</organism>
<dbReference type="PaxDb" id="55529-EKX48549"/>
<reference evidence="4" key="3">
    <citation type="submission" date="2015-06" db="UniProtKB">
        <authorList>
            <consortium name="EnsemblProtists"/>
        </authorList>
    </citation>
    <scope>IDENTIFICATION</scope>
</reference>
<dbReference type="EMBL" id="JH992985">
    <property type="protein sequence ID" value="EKX48549.1"/>
    <property type="molecule type" value="Genomic_DNA"/>
</dbReference>
<sequence>MDKDVFKLMTEQFNELEITLKQISSELLDRQIKLQKHPPMLSAKESAIIESAIVQELKVDLVSARGTARDLELELRSIVEQQSARHFSAANIAQFFKEFEVFFLAIDVIVRNLQETVLGLSSRQVLQSEPPPALGLNKTIENNIIENKKIEKDPSPSEDQFSNFDANPSGHVEYILSEDRKEEQRTSVTLMEETSASHNRPDHDVQPERIRELEKEVERLKKLLDVEAQVSKSRRDQLNDAVDKRRGLEGSAKQLETELEDARDKNADMLKLIQTLVDEKQAAQQLCWEKVEDEVYQYHQDIIQQLIDARMKHAEASTLLLEVKRQNHVYRGKMQKMKEKLTDLEVQHCNKALLHALAGQPGHLDSHLYQQLELGRILLTFVASLRLGSGKELGQKAQVLGGILQDP</sequence>
<dbReference type="Proteomes" id="UP000011087">
    <property type="component" value="Unassembled WGS sequence"/>
</dbReference>
<dbReference type="AlphaFoldDB" id="L1JK68"/>
<keyword evidence="1" id="KW-0175">Coiled coil</keyword>
<dbReference type="RefSeq" id="XP_005835529.1">
    <property type="nucleotide sequence ID" value="XM_005835472.1"/>
</dbReference>
<evidence type="ECO:0000313" key="4">
    <source>
        <dbReference type="EnsemblProtists" id="EKX48549"/>
    </source>
</evidence>
<gene>
    <name evidence="3" type="ORF">GUITHDRAFT_105692</name>
</gene>
<evidence type="ECO:0000256" key="2">
    <source>
        <dbReference type="SAM" id="MobiDB-lite"/>
    </source>
</evidence>
<feature type="coiled-coil region" evidence="1">
    <location>
        <begin position="210"/>
        <end position="279"/>
    </location>
</feature>
<name>L1JK68_GUITC</name>
<reference evidence="3 5" key="1">
    <citation type="journal article" date="2012" name="Nature">
        <title>Algal genomes reveal evolutionary mosaicism and the fate of nucleomorphs.</title>
        <authorList>
            <consortium name="DOE Joint Genome Institute"/>
            <person name="Curtis B.A."/>
            <person name="Tanifuji G."/>
            <person name="Burki F."/>
            <person name="Gruber A."/>
            <person name="Irimia M."/>
            <person name="Maruyama S."/>
            <person name="Arias M.C."/>
            <person name="Ball S.G."/>
            <person name="Gile G.H."/>
            <person name="Hirakawa Y."/>
            <person name="Hopkins J.F."/>
            <person name="Kuo A."/>
            <person name="Rensing S.A."/>
            <person name="Schmutz J."/>
            <person name="Symeonidi A."/>
            <person name="Elias M."/>
            <person name="Eveleigh R.J."/>
            <person name="Herman E.K."/>
            <person name="Klute M.J."/>
            <person name="Nakayama T."/>
            <person name="Obornik M."/>
            <person name="Reyes-Prieto A."/>
            <person name="Armbrust E.V."/>
            <person name="Aves S.J."/>
            <person name="Beiko R.G."/>
            <person name="Coutinho P."/>
            <person name="Dacks J.B."/>
            <person name="Durnford D.G."/>
            <person name="Fast N.M."/>
            <person name="Green B.R."/>
            <person name="Grisdale C.J."/>
            <person name="Hempel F."/>
            <person name="Henrissat B."/>
            <person name="Hoppner M.P."/>
            <person name="Ishida K."/>
            <person name="Kim E."/>
            <person name="Koreny L."/>
            <person name="Kroth P.G."/>
            <person name="Liu Y."/>
            <person name="Malik S.B."/>
            <person name="Maier U.G."/>
            <person name="McRose D."/>
            <person name="Mock T."/>
            <person name="Neilson J.A."/>
            <person name="Onodera N.T."/>
            <person name="Poole A.M."/>
            <person name="Pritham E.J."/>
            <person name="Richards T.A."/>
            <person name="Rocap G."/>
            <person name="Roy S.W."/>
            <person name="Sarai C."/>
            <person name="Schaack S."/>
            <person name="Shirato S."/>
            <person name="Slamovits C.H."/>
            <person name="Spencer D.F."/>
            <person name="Suzuki S."/>
            <person name="Worden A.Z."/>
            <person name="Zauner S."/>
            <person name="Barry K."/>
            <person name="Bell C."/>
            <person name="Bharti A.K."/>
            <person name="Crow J.A."/>
            <person name="Grimwood J."/>
            <person name="Kramer R."/>
            <person name="Lindquist E."/>
            <person name="Lucas S."/>
            <person name="Salamov A."/>
            <person name="McFadden G.I."/>
            <person name="Lane C.E."/>
            <person name="Keeling P.J."/>
            <person name="Gray M.W."/>
            <person name="Grigoriev I.V."/>
            <person name="Archibald J.M."/>
        </authorList>
    </citation>
    <scope>NUCLEOTIDE SEQUENCE</scope>
    <source>
        <strain evidence="3 5">CCMP2712</strain>
    </source>
</reference>
<evidence type="ECO:0000313" key="5">
    <source>
        <dbReference type="Proteomes" id="UP000011087"/>
    </source>
</evidence>
<dbReference type="KEGG" id="gtt:GUITHDRAFT_105692"/>
<feature type="region of interest" description="Disordered" evidence="2">
    <location>
        <begin position="149"/>
        <end position="206"/>
    </location>
</feature>
<accession>L1JK68</accession>
<feature type="compositionally biased region" description="Polar residues" evidence="2">
    <location>
        <begin position="157"/>
        <end position="166"/>
    </location>
</feature>
<dbReference type="EnsemblProtists" id="EKX48549">
    <property type="protein sequence ID" value="EKX48549"/>
    <property type="gene ID" value="GUITHDRAFT_105692"/>
</dbReference>
<evidence type="ECO:0000256" key="1">
    <source>
        <dbReference type="SAM" id="Coils"/>
    </source>
</evidence>
<proteinExistence type="predicted"/>
<protein>
    <submittedName>
        <fullName evidence="3 4">Uncharacterized protein</fullName>
    </submittedName>
</protein>
<dbReference type="GeneID" id="17305304"/>